<dbReference type="SMART" id="SM00530">
    <property type="entry name" value="HTH_XRE"/>
    <property type="match status" value="1"/>
</dbReference>
<sequence>MDNAQVAKRIKILCSEKGVSVAKMLNESHVTKGIIHDLEVRDRTPSTATLLKIANYFDCSVDYLLGRTNNSNSHRS</sequence>
<protein>
    <submittedName>
        <fullName evidence="2">Helix-turn-helix transcriptional regulator</fullName>
    </submittedName>
</protein>
<name>A0A926DPZ1_9FIRM</name>
<keyword evidence="3" id="KW-1185">Reference proteome</keyword>
<comment type="caution">
    <text evidence="2">The sequence shown here is derived from an EMBL/GenBank/DDBJ whole genome shotgun (WGS) entry which is preliminary data.</text>
</comment>
<dbReference type="Gene3D" id="1.10.260.40">
    <property type="entry name" value="lambda repressor-like DNA-binding domains"/>
    <property type="match status" value="1"/>
</dbReference>
<dbReference type="AlphaFoldDB" id="A0A926DPZ1"/>
<accession>A0A926DPZ1</accession>
<organism evidence="2 3">
    <name type="scientific">Congzhengia minquanensis</name>
    <dbReference type="NCBI Taxonomy" id="2763657"/>
    <lineage>
        <taxon>Bacteria</taxon>
        <taxon>Bacillati</taxon>
        <taxon>Bacillota</taxon>
        <taxon>Clostridia</taxon>
        <taxon>Eubacteriales</taxon>
        <taxon>Oscillospiraceae</taxon>
        <taxon>Congzhengia</taxon>
    </lineage>
</organism>
<evidence type="ECO:0000313" key="3">
    <source>
        <dbReference type="Proteomes" id="UP000611762"/>
    </source>
</evidence>
<evidence type="ECO:0000313" key="2">
    <source>
        <dbReference type="EMBL" id="MBC8541214.1"/>
    </source>
</evidence>
<dbReference type="GO" id="GO:0003677">
    <property type="term" value="F:DNA binding"/>
    <property type="evidence" value="ECO:0007669"/>
    <property type="project" value="InterPro"/>
</dbReference>
<dbReference type="Pfam" id="PF01381">
    <property type="entry name" value="HTH_3"/>
    <property type="match status" value="1"/>
</dbReference>
<dbReference type="InterPro" id="IPR010982">
    <property type="entry name" value="Lambda_DNA-bd_dom_sf"/>
</dbReference>
<dbReference type="RefSeq" id="WP_249313203.1">
    <property type="nucleotide sequence ID" value="NZ_JACRSU010000003.1"/>
</dbReference>
<dbReference type="Proteomes" id="UP000611762">
    <property type="component" value="Unassembled WGS sequence"/>
</dbReference>
<dbReference type="EMBL" id="JACRSU010000003">
    <property type="protein sequence ID" value="MBC8541214.1"/>
    <property type="molecule type" value="Genomic_DNA"/>
</dbReference>
<feature type="domain" description="HTH cro/C1-type" evidence="1">
    <location>
        <begin position="10"/>
        <end position="64"/>
    </location>
</feature>
<dbReference type="SUPFAM" id="SSF47413">
    <property type="entry name" value="lambda repressor-like DNA-binding domains"/>
    <property type="match status" value="1"/>
</dbReference>
<evidence type="ECO:0000259" key="1">
    <source>
        <dbReference type="PROSITE" id="PS50943"/>
    </source>
</evidence>
<dbReference type="InterPro" id="IPR001387">
    <property type="entry name" value="Cro/C1-type_HTH"/>
</dbReference>
<dbReference type="PROSITE" id="PS50943">
    <property type="entry name" value="HTH_CROC1"/>
    <property type="match status" value="1"/>
</dbReference>
<dbReference type="CDD" id="cd00093">
    <property type="entry name" value="HTH_XRE"/>
    <property type="match status" value="1"/>
</dbReference>
<proteinExistence type="predicted"/>
<reference evidence="2" key="1">
    <citation type="submission" date="2020-08" db="EMBL/GenBank/DDBJ databases">
        <title>Genome public.</title>
        <authorList>
            <person name="Liu C."/>
            <person name="Sun Q."/>
        </authorList>
    </citation>
    <scope>NUCLEOTIDE SEQUENCE</scope>
    <source>
        <strain evidence="2">H8</strain>
    </source>
</reference>
<gene>
    <name evidence="2" type="ORF">H8698_09530</name>
</gene>